<dbReference type="CDD" id="cd00475">
    <property type="entry name" value="Cis_IPPS"/>
    <property type="match status" value="1"/>
</dbReference>
<proteinExistence type="inferred from homology"/>
<dbReference type="EMBL" id="JACHOB010000002">
    <property type="protein sequence ID" value="MBB4658630.1"/>
    <property type="molecule type" value="Genomic_DNA"/>
</dbReference>
<dbReference type="NCBIfam" id="TIGR00055">
    <property type="entry name" value="uppS"/>
    <property type="match status" value="1"/>
</dbReference>
<feature type="active site" description="Proton acceptor" evidence="2">
    <location>
        <position position="82"/>
    </location>
</feature>
<evidence type="ECO:0000256" key="1">
    <source>
        <dbReference type="ARBA" id="ARBA00022679"/>
    </source>
</evidence>
<dbReference type="AlphaFoldDB" id="A0A840I3L2"/>
<gene>
    <name evidence="3" type="ORF">GGQ59_001144</name>
</gene>
<keyword evidence="2" id="KW-0460">Magnesium</keyword>
<dbReference type="NCBIfam" id="NF011408">
    <property type="entry name" value="PRK14834.1"/>
    <property type="match status" value="1"/>
</dbReference>
<comment type="caution">
    <text evidence="3">The sequence shown here is derived from an EMBL/GenBank/DDBJ whole genome shotgun (WGS) entry which is preliminary data.</text>
</comment>
<evidence type="ECO:0000256" key="2">
    <source>
        <dbReference type="HAMAP-Rule" id="MF_01139"/>
    </source>
</evidence>
<feature type="binding site" evidence="2">
    <location>
        <position position="221"/>
    </location>
    <ligand>
        <name>Mg(2+)</name>
        <dbReference type="ChEBI" id="CHEBI:18420"/>
    </ligand>
</feature>
<dbReference type="GO" id="GO:0008834">
    <property type="term" value="F:ditrans,polycis-undecaprenyl-diphosphate synthase [(2E,6E)-farnesyl-diphosphate specific] activity"/>
    <property type="evidence" value="ECO:0007669"/>
    <property type="project" value="TreeGrafter"/>
</dbReference>
<dbReference type="PANTHER" id="PTHR10291">
    <property type="entry name" value="DEHYDRODOLICHYL DIPHOSPHATE SYNTHASE FAMILY MEMBER"/>
    <property type="match status" value="1"/>
</dbReference>
<dbReference type="RefSeq" id="WP_221400904.1">
    <property type="nucleotide sequence ID" value="NZ_JACHOB010000002.1"/>
</dbReference>
<dbReference type="Pfam" id="PF01255">
    <property type="entry name" value="Prenyltransf"/>
    <property type="match status" value="1"/>
</dbReference>
<feature type="active site" evidence="2">
    <location>
        <position position="34"/>
    </location>
</feature>
<keyword evidence="2" id="KW-0479">Metal-binding</keyword>
<protein>
    <recommendedName>
        <fullName evidence="2">Isoprenyl transferase</fullName>
        <ecNumber evidence="2">2.5.1.-</ecNumber>
    </recommendedName>
</protein>
<feature type="binding site" evidence="2">
    <location>
        <begin position="208"/>
        <end position="210"/>
    </location>
    <ligand>
        <name>substrate</name>
    </ligand>
</feature>
<dbReference type="FunFam" id="3.40.1180.10:FF:000001">
    <property type="entry name" value="(2E,6E)-farnesyl-diphosphate-specific ditrans,polycis-undecaprenyl-diphosphate synthase"/>
    <property type="match status" value="1"/>
</dbReference>
<feature type="binding site" evidence="2">
    <location>
        <begin position="35"/>
        <end position="38"/>
    </location>
    <ligand>
        <name>substrate</name>
    </ligand>
</feature>
<feature type="binding site" evidence="2">
    <location>
        <position position="47"/>
    </location>
    <ligand>
        <name>substrate</name>
    </ligand>
</feature>
<keyword evidence="1 2" id="KW-0808">Transferase</keyword>
<dbReference type="InterPro" id="IPR018520">
    <property type="entry name" value="UPP_synth-like_CS"/>
</dbReference>
<comment type="cofactor">
    <cofactor evidence="2">
        <name>Mg(2+)</name>
        <dbReference type="ChEBI" id="CHEBI:18420"/>
    </cofactor>
    <text evidence="2">Binds 2 magnesium ions per subunit.</text>
</comment>
<comment type="similarity">
    <text evidence="2">Belongs to the UPP synthase family.</text>
</comment>
<feature type="binding site" evidence="2">
    <location>
        <position position="83"/>
    </location>
    <ligand>
        <name>substrate</name>
    </ligand>
</feature>
<dbReference type="Proteomes" id="UP000563524">
    <property type="component" value="Unassembled WGS sequence"/>
</dbReference>
<comment type="subunit">
    <text evidence="2">Homodimer.</text>
</comment>
<accession>A0A840I3L2</accession>
<dbReference type="PROSITE" id="PS01066">
    <property type="entry name" value="UPP_SYNTHASE"/>
    <property type="match status" value="1"/>
</dbReference>
<dbReference type="PANTHER" id="PTHR10291:SF0">
    <property type="entry name" value="DEHYDRODOLICHYL DIPHOSPHATE SYNTHASE 2"/>
    <property type="match status" value="1"/>
</dbReference>
<feature type="binding site" evidence="2">
    <location>
        <begin position="79"/>
        <end position="81"/>
    </location>
    <ligand>
        <name>substrate</name>
    </ligand>
</feature>
<dbReference type="InterPro" id="IPR036424">
    <property type="entry name" value="UPP_synth-like_sf"/>
</dbReference>
<dbReference type="SUPFAM" id="SSF64005">
    <property type="entry name" value="Undecaprenyl diphosphate synthase"/>
    <property type="match status" value="1"/>
</dbReference>
<feature type="binding site" evidence="2">
    <location>
        <position position="51"/>
    </location>
    <ligand>
        <name>substrate</name>
    </ligand>
</feature>
<dbReference type="GO" id="GO:0000287">
    <property type="term" value="F:magnesium ion binding"/>
    <property type="evidence" value="ECO:0007669"/>
    <property type="project" value="UniProtKB-UniRule"/>
</dbReference>
<dbReference type="HAMAP" id="MF_01139">
    <property type="entry name" value="ISPT"/>
    <property type="match status" value="1"/>
</dbReference>
<keyword evidence="4" id="KW-1185">Reference proteome</keyword>
<name>A0A840I3L2_9PROT</name>
<feature type="binding site" evidence="2">
    <location>
        <position position="34"/>
    </location>
    <ligand>
        <name>Mg(2+)</name>
        <dbReference type="ChEBI" id="CHEBI:18420"/>
    </ligand>
</feature>
<dbReference type="EC" id="2.5.1.-" evidence="2"/>
<evidence type="ECO:0000313" key="3">
    <source>
        <dbReference type="EMBL" id="MBB4658630.1"/>
    </source>
</evidence>
<dbReference type="NCBIfam" id="NF011405">
    <property type="entry name" value="PRK14830.1"/>
    <property type="match status" value="1"/>
</dbReference>
<feature type="binding site" evidence="2">
    <location>
        <position position="39"/>
    </location>
    <ligand>
        <name>substrate</name>
    </ligand>
</feature>
<evidence type="ECO:0000313" key="4">
    <source>
        <dbReference type="Proteomes" id="UP000563524"/>
    </source>
</evidence>
<dbReference type="InterPro" id="IPR001441">
    <property type="entry name" value="UPP_synth-like"/>
</dbReference>
<comment type="function">
    <text evidence="2">Catalyzes the condensation of isopentenyl diphosphate (IPP) with allylic pyrophosphates generating different type of terpenoids.</text>
</comment>
<feature type="binding site" evidence="2">
    <location>
        <position position="202"/>
    </location>
    <ligand>
        <name>substrate</name>
    </ligand>
</feature>
<organism evidence="3 4">
    <name type="scientific">Parvularcula dongshanensis</name>
    <dbReference type="NCBI Taxonomy" id="1173995"/>
    <lineage>
        <taxon>Bacteria</taxon>
        <taxon>Pseudomonadati</taxon>
        <taxon>Pseudomonadota</taxon>
        <taxon>Alphaproteobacteria</taxon>
        <taxon>Parvularculales</taxon>
        <taxon>Parvularculaceae</taxon>
        <taxon>Parvularcula</taxon>
    </lineage>
</organism>
<feature type="binding site" evidence="2">
    <location>
        <position position="85"/>
    </location>
    <ligand>
        <name>substrate</name>
    </ligand>
</feature>
<dbReference type="GO" id="GO:0005829">
    <property type="term" value="C:cytosol"/>
    <property type="evidence" value="ECO:0007669"/>
    <property type="project" value="TreeGrafter"/>
</dbReference>
<dbReference type="Gene3D" id="3.40.1180.10">
    <property type="entry name" value="Decaprenyl diphosphate synthase-like"/>
    <property type="match status" value="1"/>
</dbReference>
<sequence length="259" mass="29037">MSATLRKHAGRMFAGGTEAPETARPLRHVAIIMDGNGRWAKARGVSRLEGHQQGVEAARRAVETARELGLTHVTLYSFSTENWNRPDWEVRHLMGLLRRFFEDDLAKLADEGVRVRIIGDRQTLPRDLVALVEDAERRTADNTGHTLQIAFNYGGRDELVRAASKLAAQAASGEIDPAAIDEAALTDALDTKGAPDPDLIIRTSGEQRISNFLLWQAAYAEFVFLDCFWPDFGRDEFIAAVEQYQRRERRYGGRLEEDA</sequence>
<dbReference type="GO" id="GO:0016094">
    <property type="term" value="P:polyprenol biosynthetic process"/>
    <property type="evidence" value="ECO:0007669"/>
    <property type="project" value="TreeGrafter"/>
</dbReference>
<reference evidence="3 4" key="1">
    <citation type="submission" date="2020-08" db="EMBL/GenBank/DDBJ databases">
        <title>Genomic Encyclopedia of Type Strains, Phase IV (KMG-IV): sequencing the most valuable type-strain genomes for metagenomic binning, comparative biology and taxonomic classification.</title>
        <authorList>
            <person name="Goeker M."/>
        </authorList>
    </citation>
    <scope>NUCLEOTIDE SEQUENCE [LARGE SCALE GENOMIC DNA]</scope>
    <source>
        <strain evidence="3 4">DSM 102850</strain>
    </source>
</reference>